<evidence type="ECO:0000313" key="2">
    <source>
        <dbReference type="Proteomes" id="UP000297891"/>
    </source>
</evidence>
<dbReference type="OrthoDB" id="341477at2"/>
<protein>
    <submittedName>
        <fullName evidence="1">Uncharacterized protein</fullName>
    </submittedName>
</protein>
<keyword evidence="2" id="KW-1185">Reference proteome</keyword>
<dbReference type="EMBL" id="RQFP01000013">
    <property type="protein sequence ID" value="TGK92444.1"/>
    <property type="molecule type" value="Genomic_DNA"/>
</dbReference>
<proteinExistence type="predicted"/>
<comment type="caution">
    <text evidence="1">The sequence shown here is derived from an EMBL/GenBank/DDBJ whole genome shotgun (WGS) entry which is preliminary data.</text>
</comment>
<reference evidence="1" key="1">
    <citation type="journal article" date="2019" name="PLoS Negl. Trop. Dis.">
        <title>Revisiting the worldwide diversity of Leptospira species in the environment.</title>
        <authorList>
            <person name="Vincent A.T."/>
            <person name="Schiettekatte O."/>
            <person name="Bourhy P."/>
            <person name="Veyrier F.J."/>
            <person name="Picardeau M."/>
        </authorList>
    </citation>
    <scope>NUCLEOTIDE SEQUENCE [LARGE SCALE GENOMIC DNA]</scope>
    <source>
        <strain evidence="1">201800277</strain>
    </source>
</reference>
<name>A0A2M9XXG3_9LEPT</name>
<organism evidence="1 2">
    <name type="scientific">Leptospira brenneri</name>
    <dbReference type="NCBI Taxonomy" id="2023182"/>
    <lineage>
        <taxon>Bacteria</taxon>
        <taxon>Pseudomonadati</taxon>
        <taxon>Spirochaetota</taxon>
        <taxon>Spirochaetia</taxon>
        <taxon>Leptospirales</taxon>
        <taxon>Leptospiraceae</taxon>
        <taxon>Leptospira</taxon>
    </lineage>
</organism>
<sequence length="148" mass="16669">MKYLFLPILFILITCQSYMPWKSEWKTINGTEIFFAAVTAKASPQAIESGSLAMRRSTCVNATNLLSTSPKLTTILLEQESIQLDEVETKDLGRLIATHKIKPKQDSCQSEGSSYFFASPAWESCQCLYAIEYPGGRKQFQQDITQVK</sequence>
<gene>
    <name evidence="1" type="ORF">EHQ30_13395</name>
</gene>
<dbReference type="Proteomes" id="UP000297891">
    <property type="component" value="Unassembled WGS sequence"/>
</dbReference>
<dbReference type="AlphaFoldDB" id="A0A2M9XXG3"/>
<accession>A0A2M9XXG3</accession>
<evidence type="ECO:0000313" key="1">
    <source>
        <dbReference type="EMBL" id="TGK92444.1"/>
    </source>
</evidence>
<dbReference type="RefSeq" id="WP_100792310.1">
    <property type="nucleotide sequence ID" value="NZ_NPDQ01000012.1"/>
</dbReference>